<comment type="similarity">
    <text evidence="2">Belongs to the caulimoviridae viroplasmin family.</text>
</comment>
<dbReference type="OrthoDB" id="12709at10239"/>
<evidence type="ECO:0000256" key="1">
    <source>
        <dbReference type="ARBA" id="ARBA00004192"/>
    </source>
</evidence>
<evidence type="ECO:0000256" key="6">
    <source>
        <dbReference type="ARBA" id="ARBA00030758"/>
    </source>
</evidence>
<evidence type="ECO:0000256" key="5">
    <source>
        <dbReference type="ARBA" id="ARBA00023200"/>
    </source>
</evidence>
<dbReference type="KEGG" id="vg:13484505"/>
<organism evidence="9 10">
    <name type="scientific">Soybean Putnam virus</name>
    <dbReference type="NCBI Taxonomy" id="1221449"/>
    <lineage>
        <taxon>Viruses</taxon>
        <taxon>Riboviria</taxon>
        <taxon>Pararnavirae</taxon>
        <taxon>Artverviricota</taxon>
        <taxon>Revtraviricetes</taxon>
        <taxon>Ortervirales</taxon>
        <taxon>Caulimoviridae</taxon>
        <taxon>Caulimovirus</taxon>
        <taxon>Caulimovirus glycinis</taxon>
    </lineage>
</organism>
<comment type="subcellular location">
    <subcellularLocation>
        <location evidence="1">Host cytoplasm</location>
    </subcellularLocation>
</comment>
<feature type="domain" description="Ribonuclease H1 N-terminal" evidence="8">
    <location>
        <begin position="147"/>
        <end position="187"/>
    </location>
</feature>
<evidence type="ECO:0000259" key="8">
    <source>
        <dbReference type="Pfam" id="PF01693"/>
    </source>
</evidence>
<dbReference type="Pfam" id="PF01693">
    <property type="entry name" value="Cauli_VI"/>
    <property type="match status" value="1"/>
</dbReference>
<keyword evidence="4" id="KW-0810">Translation regulation</keyword>
<evidence type="ECO:0000256" key="4">
    <source>
        <dbReference type="ARBA" id="ARBA00022845"/>
    </source>
</evidence>
<keyword evidence="5" id="KW-1035">Host cytoplasm</keyword>
<evidence type="ECO:0000256" key="7">
    <source>
        <dbReference type="SAM" id="MobiDB-lite"/>
    </source>
</evidence>
<evidence type="ECO:0000313" key="10">
    <source>
        <dbReference type="Proteomes" id="UP000201987"/>
    </source>
</evidence>
<dbReference type="InterPro" id="IPR011320">
    <property type="entry name" value="RNase_H1_N"/>
</dbReference>
<proteinExistence type="inferred from homology"/>
<name>J7HA45_9VIRU</name>
<evidence type="ECO:0000256" key="2">
    <source>
        <dbReference type="ARBA" id="ARBA00008884"/>
    </source>
</evidence>
<accession>J7HA45</accession>
<sequence>MESSESLKLKIAIMEQELKLMKMRLEYNLLVEQKSSITLDSQSPNEQAGILPKNTIVSSSTQQKDKTIPSTNAGKQIVSSPEQTATGKDKSNPLTAEALPKSLNQTQSSRLISETVNLRPNQGLKIERIQDDEFQTPKPNTKTQHYYYVVFNGANAGIYEDWETAKTAVNGVPNVKHKKYRSLLEATTAAKLFAKDNFCAEAKLINSSDCLKPNTFCEALKQGKKTKVSLGRPVQQSTVQKSSNDQDQEEPLCARGFEYWYLEGRRASESKLIEERFFTTDNANVSYFNFLKNSHPDQVYEAFRYGLVRMIYPSNNLQELKSFPKGFVSAIKKFRIKTSKDSGKTDRDVFVKVLSSIPAFDESGVMLHEPHHVIQIGFSKGEKYSPSKVMPSRVEKKDFPELAKAKFSNLLDKVYDFQDEDRIFVNYTDSRILLFSKGSKPIGKEDIRCILQFQQQVTRQDIFKMHFEDICSMIKDKVGPAHCCPLCKATDAIKRSLMVGPTITTSTSSTRDESFKVDGPVFLPAGPIDFLEEE</sequence>
<dbReference type="Proteomes" id="UP000201987">
    <property type="component" value="Segment"/>
</dbReference>
<dbReference type="InterPro" id="IPR009027">
    <property type="entry name" value="Ribosomal_bL9/RNase_H1_N"/>
</dbReference>
<dbReference type="GO" id="GO:0030430">
    <property type="term" value="C:host cell cytoplasm"/>
    <property type="evidence" value="ECO:0007669"/>
    <property type="project" value="UniProtKB-SubCell"/>
</dbReference>
<feature type="compositionally biased region" description="Polar residues" evidence="7">
    <location>
        <begin position="55"/>
        <end position="86"/>
    </location>
</feature>
<reference evidence="9 10" key="1">
    <citation type="journal article" date="2012" name="J. Virol.">
        <title>Complete genome sequence of a novel pararetrovirus isolated from soybean.</title>
        <authorList>
            <person name="Han J."/>
            <person name="Domier L.L."/>
            <person name="Dorrance A."/>
            <person name="Qu F."/>
        </authorList>
    </citation>
    <scope>NUCLEOTIDE SEQUENCE [LARGE SCALE GENOMIC DNA]</scope>
</reference>
<dbReference type="InterPro" id="IPR037056">
    <property type="entry name" value="RNase_H1_N_sf"/>
</dbReference>
<dbReference type="GeneID" id="13484505"/>
<evidence type="ECO:0000256" key="3">
    <source>
        <dbReference type="ARBA" id="ARBA00017800"/>
    </source>
</evidence>
<feature type="region of interest" description="Disordered" evidence="7">
    <location>
        <begin position="39"/>
        <end position="94"/>
    </location>
</feature>
<dbReference type="RefSeq" id="YP_006607893.1">
    <property type="nucleotide sequence ID" value="NC_018505.1"/>
</dbReference>
<evidence type="ECO:0000313" key="9">
    <source>
        <dbReference type="EMBL" id="AFP95351.1"/>
    </source>
</evidence>
<dbReference type="SUPFAM" id="SSF55658">
    <property type="entry name" value="L9 N-domain-like"/>
    <property type="match status" value="1"/>
</dbReference>
<dbReference type="Gene3D" id="3.40.970.10">
    <property type="entry name" value="Ribonuclease H1, N-terminal domain"/>
    <property type="match status" value="1"/>
</dbReference>
<dbReference type="EMBL" id="JQ926983">
    <property type="protein sequence ID" value="AFP95351.1"/>
    <property type="molecule type" value="Genomic_DNA"/>
</dbReference>
<keyword evidence="10" id="KW-1185">Reference proteome</keyword>
<protein>
    <recommendedName>
        <fullName evidence="3">Transactivator/viroplasmin protein</fullName>
    </recommendedName>
    <alternativeName>
        <fullName evidence="6">Inclusion body matrix protein</fullName>
    </alternativeName>
</protein>